<accession>A0A348G065</accession>
<comment type="similarity">
    <text evidence="8">Belongs to the binding-protein-dependent transport system permease family. LivHM subfamily.</text>
</comment>
<keyword evidence="4 9" id="KW-0812">Transmembrane</keyword>
<dbReference type="OrthoDB" id="8254706at2"/>
<evidence type="ECO:0000256" key="3">
    <source>
        <dbReference type="ARBA" id="ARBA00022475"/>
    </source>
</evidence>
<feature type="transmembrane region" description="Helical" evidence="9">
    <location>
        <begin position="151"/>
        <end position="173"/>
    </location>
</feature>
<dbReference type="PANTHER" id="PTHR11795">
    <property type="entry name" value="BRANCHED-CHAIN AMINO ACID TRANSPORT SYSTEM PERMEASE PROTEIN LIVH"/>
    <property type="match status" value="1"/>
</dbReference>
<dbReference type="RefSeq" id="WP_126399185.1">
    <property type="nucleotide sequence ID" value="NZ_AP018907.1"/>
</dbReference>
<evidence type="ECO:0000256" key="4">
    <source>
        <dbReference type="ARBA" id="ARBA00022692"/>
    </source>
</evidence>
<evidence type="ECO:0000313" key="11">
    <source>
        <dbReference type="Proteomes" id="UP000266934"/>
    </source>
</evidence>
<dbReference type="GO" id="GO:0022857">
    <property type="term" value="F:transmembrane transporter activity"/>
    <property type="evidence" value="ECO:0007669"/>
    <property type="project" value="InterPro"/>
</dbReference>
<dbReference type="GO" id="GO:0006865">
    <property type="term" value="P:amino acid transport"/>
    <property type="evidence" value="ECO:0007669"/>
    <property type="project" value="UniProtKB-KW"/>
</dbReference>
<keyword evidence="11" id="KW-1185">Reference proteome</keyword>
<protein>
    <submittedName>
        <fullName evidence="10">Branched-chain amino acid ABC transporter permease</fullName>
    </submittedName>
</protein>
<evidence type="ECO:0000256" key="2">
    <source>
        <dbReference type="ARBA" id="ARBA00022448"/>
    </source>
</evidence>
<dbReference type="KEGG" id="blag:BLTE_16330"/>
<comment type="subcellular location">
    <subcellularLocation>
        <location evidence="1">Cell membrane</location>
        <topology evidence="1">Multi-pass membrane protein</topology>
    </subcellularLocation>
</comment>
<dbReference type="Proteomes" id="UP000266934">
    <property type="component" value="Chromosome"/>
</dbReference>
<dbReference type="PANTHER" id="PTHR11795:SF450">
    <property type="entry name" value="ABC TRANSPORTER PERMEASE PROTEIN"/>
    <property type="match status" value="1"/>
</dbReference>
<keyword evidence="5" id="KW-0029">Amino-acid transport</keyword>
<feature type="transmembrane region" description="Helical" evidence="9">
    <location>
        <begin position="20"/>
        <end position="42"/>
    </location>
</feature>
<keyword evidence="3" id="KW-1003">Cell membrane</keyword>
<dbReference type="AlphaFoldDB" id="A0A348G065"/>
<evidence type="ECO:0000256" key="8">
    <source>
        <dbReference type="ARBA" id="ARBA00037998"/>
    </source>
</evidence>
<feature type="transmembrane region" description="Helical" evidence="9">
    <location>
        <begin position="238"/>
        <end position="265"/>
    </location>
</feature>
<feature type="transmembrane region" description="Helical" evidence="9">
    <location>
        <begin position="95"/>
        <end position="115"/>
    </location>
</feature>
<proteinExistence type="inferred from homology"/>
<sequence>MDGTILLFLLQDGITNGAIYALLGIALVLVFAVTRVIFIPQGEFIAFGALTYALLEAGRLPGTVWLLIVFGAVAFIFDLVAILKDGGGARRLAKAALLDLSLPAAIAGAAVLVAGRGFGPVAHAALTLALVTPLGPLLYRVAFMPIASASVLTLLITAVGVHLVLVGLGLAFFGAEGLRAPAISDLMIEVGPLLVSGQNLAVYALTAASIVALWLFFERSLWGKALRATAVNRLGARLVGIRTSFAGALAFGLAALVGALSGILVAPMTTIYYDTGFLIGLKGFVAAIIGGLASHPITALAALAVGVVESIASFFASDLKEVIVFSLILPVLMWRSFTQTHVEEED</sequence>
<dbReference type="CDD" id="cd06582">
    <property type="entry name" value="TM_PBP1_LivH_like"/>
    <property type="match status" value="1"/>
</dbReference>
<evidence type="ECO:0000256" key="9">
    <source>
        <dbReference type="SAM" id="Phobius"/>
    </source>
</evidence>
<reference evidence="10 11" key="1">
    <citation type="submission" date="2018-08" db="EMBL/GenBank/DDBJ databases">
        <title>Complete genome sequencing of Blastochloris tepida GI.</title>
        <authorList>
            <person name="Tsukatani Y."/>
            <person name="Mori H."/>
        </authorList>
    </citation>
    <scope>NUCLEOTIDE SEQUENCE [LARGE SCALE GENOMIC DNA]</scope>
    <source>
        <strain evidence="10 11">GI</strain>
    </source>
</reference>
<name>A0A348G065_9HYPH</name>
<evidence type="ECO:0000313" key="10">
    <source>
        <dbReference type="EMBL" id="BBF92948.1"/>
    </source>
</evidence>
<dbReference type="InterPro" id="IPR052157">
    <property type="entry name" value="BCAA_transport_permease"/>
</dbReference>
<keyword evidence="6 9" id="KW-1133">Transmembrane helix</keyword>
<feature type="transmembrane region" description="Helical" evidence="9">
    <location>
        <begin position="193"/>
        <end position="217"/>
    </location>
</feature>
<feature type="transmembrane region" description="Helical" evidence="9">
    <location>
        <begin position="297"/>
        <end position="316"/>
    </location>
</feature>
<dbReference type="EMBL" id="AP018907">
    <property type="protein sequence ID" value="BBF92948.1"/>
    <property type="molecule type" value="Genomic_DNA"/>
</dbReference>
<keyword evidence="7 9" id="KW-0472">Membrane</keyword>
<keyword evidence="2" id="KW-0813">Transport</keyword>
<evidence type="ECO:0000256" key="1">
    <source>
        <dbReference type="ARBA" id="ARBA00004651"/>
    </source>
</evidence>
<feature type="transmembrane region" description="Helical" evidence="9">
    <location>
        <begin position="121"/>
        <end position="139"/>
    </location>
</feature>
<dbReference type="GO" id="GO:0005886">
    <property type="term" value="C:plasma membrane"/>
    <property type="evidence" value="ECO:0007669"/>
    <property type="project" value="UniProtKB-SubCell"/>
</dbReference>
<gene>
    <name evidence="10" type="ORF">BLTE_16330</name>
</gene>
<dbReference type="Pfam" id="PF02653">
    <property type="entry name" value="BPD_transp_2"/>
    <property type="match status" value="1"/>
</dbReference>
<evidence type="ECO:0000256" key="5">
    <source>
        <dbReference type="ARBA" id="ARBA00022970"/>
    </source>
</evidence>
<feature type="transmembrane region" description="Helical" evidence="9">
    <location>
        <begin position="62"/>
        <end position="83"/>
    </location>
</feature>
<evidence type="ECO:0000256" key="7">
    <source>
        <dbReference type="ARBA" id="ARBA00023136"/>
    </source>
</evidence>
<evidence type="ECO:0000256" key="6">
    <source>
        <dbReference type="ARBA" id="ARBA00022989"/>
    </source>
</evidence>
<organism evidence="10 11">
    <name type="scientific">Blastochloris tepida</name>
    <dbReference type="NCBI Taxonomy" id="2233851"/>
    <lineage>
        <taxon>Bacteria</taxon>
        <taxon>Pseudomonadati</taxon>
        <taxon>Pseudomonadota</taxon>
        <taxon>Alphaproteobacteria</taxon>
        <taxon>Hyphomicrobiales</taxon>
        <taxon>Blastochloridaceae</taxon>
        <taxon>Blastochloris</taxon>
    </lineage>
</organism>
<dbReference type="InterPro" id="IPR001851">
    <property type="entry name" value="ABC_transp_permease"/>
</dbReference>